<reference evidence="2 3" key="1">
    <citation type="submission" date="2018-08" db="EMBL/GenBank/DDBJ databases">
        <title>Aphanomyces genome sequencing and annotation.</title>
        <authorList>
            <person name="Minardi D."/>
            <person name="Oidtmann B."/>
            <person name="Van Der Giezen M."/>
            <person name="Studholme D.J."/>
        </authorList>
    </citation>
    <scope>NUCLEOTIDE SEQUENCE [LARGE SCALE GENOMIC DNA]</scope>
    <source>
        <strain evidence="2 3">Sv</strain>
    </source>
</reference>
<dbReference type="AlphaFoldDB" id="A0A418DIB8"/>
<accession>A0A418DIB8</accession>
<proteinExistence type="predicted"/>
<comment type="caution">
    <text evidence="2">The sequence shown here is derived from an EMBL/GenBank/DDBJ whole genome shotgun (WGS) entry which is preliminary data.</text>
</comment>
<dbReference type="EMBL" id="QUTG01002724">
    <property type="protein sequence ID" value="RHY94987.1"/>
    <property type="molecule type" value="Genomic_DNA"/>
</dbReference>
<protein>
    <submittedName>
        <fullName evidence="2">Uncharacterized protein</fullName>
    </submittedName>
</protein>
<evidence type="ECO:0000256" key="1">
    <source>
        <dbReference type="SAM" id="MobiDB-lite"/>
    </source>
</evidence>
<evidence type="ECO:0000313" key="3">
    <source>
        <dbReference type="Proteomes" id="UP000285712"/>
    </source>
</evidence>
<evidence type="ECO:0000313" key="2">
    <source>
        <dbReference type="EMBL" id="RHY94987.1"/>
    </source>
</evidence>
<name>A0A418DIB8_APHAT</name>
<organism evidence="2 3">
    <name type="scientific">Aphanomyces astaci</name>
    <name type="common">Crayfish plague agent</name>
    <dbReference type="NCBI Taxonomy" id="112090"/>
    <lineage>
        <taxon>Eukaryota</taxon>
        <taxon>Sar</taxon>
        <taxon>Stramenopiles</taxon>
        <taxon>Oomycota</taxon>
        <taxon>Saprolegniomycetes</taxon>
        <taxon>Saprolegniales</taxon>
        <taxon>Verrucalvaceae</taxon>
        <taxon>Aphanomyces</taxon>
    </lineage>
</organism>
<feature type="region of interest" description="Disordered" evidence="1">
    <location>
        <begin position="1"/>
        <end position="28"/>
    </location>
</feature>
<dbReference type="Proteomes" id="UP000285712">
    <property type="component" value="Unassembled WGS sequence"/>
</dbReference>
<gene>
    <name evidence="2" type="ORF">DYB35_001300</name>
</gene>
<sequence>MRKGRAAAAGAPQRGPQRDKPSPPVQTNEKEVIAAATVPHVEPPTEVVVVDWRVKYGFLNAIDKLYRAYPCPKKPRMPTSADAAPSWESVLLTKLDAFKRYIEHPKTKPHTKFPYVVIENFHVYAILYPPSPLFHSIGPQWEILNEKRIFFLVTVAPDASKVTEQIKVFPPSCLSNNMCLRCRHPTIVDHVILSVMMT</sequence>
<dbReference type="VEuPathDB" id="FungiDB:H257_18796"/>
<feature type="compositionally biased region" description="Low complexity" evidence="1">
    <location>
        <begin position="1"/>
        <end position="15"/>
    </location>
</feature>